<keyword evidence="3" id="KW-1185">Reference proteome</keyword>
<organism evidence="2 3">
    <name type="scientific">Sinanodonta woodiana</name>
    <name type="common">Chinese pond mussel</name>
    <name type="synonym">Anodonta woodiana</name>
    <dbReference type="NCBI Taxonomy" id="1069815"/>
    <lineage>
        <taxon>Eukaryota</taxon>
        <taxon>Metazoa</taxon>
        <taxon>Spiralia</taxon>
        <taxon>Lophotrochozoa</taxon>
        <taxon>Mollusca</taxon>
        <taxon>Bivalvia</taxon>
        <taxon>Autobranchia</taxon>
        <taxon>Heteroconchia</taxon>
        <taxon>Palaeoheterodonta</taxon>
        <taxon>Unionida</taxon>
        <taxon>Unionoidea</taxon>
        <taxon>Unionidae</taxon>
        <taxon>Unioninae</taxon>
        <taxon>Sinanodonta</taxon>
    </lineage>
</organism>
<feature type="compositionally biased region" description="Basic and acidic residues" evidence="1">
    <location>
        <begin position="1806"/>
        <end position="1815"/>
    </location>
</feature>
<feature type="compositionally biased region" description="Basic and acidic residues" evidence="1">
    <location>
        <begin position="2455"/>
        <end position="2465"/>
    </location>
</feature>
<sequence length="3340" mass="374021">MEVSKPQPDSAEDSIDDNFDDFGFKFLCDDVESSKSTLSGTSNSRFLESAPYSRYAGNVKPINGFWVIKESPPIRELKEPRLSSQSSQKTGAYLGKSELKGGILKDTRYASARPHFRHFVEHSVQSSNNGRKVCETKLGVHEKQESVNSQKPWTGELKVRESPNLEVVYDTKTCIQGSSRKSDSLESQTMESVVVDTGMSEPGIELVKGEPEGTKINNVHNYSWQFSPRDPRINKELVENDGTDSYKSQMKYSPRDPRIRISHDQKVTVPPCKIELQDIKKYSPRDPRIKRFHVTERPSMGLSSEDAYVSVSCNLPELRNSEDSTQRTTYNVEWLDEGQGDKYETPESQKTDKENDDTCISGSCHDQNQSPSLTKLKISRVAHSRNMYVSSFCQETSPPRSIEKVDGGLEEENGKPSTSVEKVDGGLEAEIGEPSRSVENVDGDLEAENEIMMTVERPKHDLPSENDTCRFNEKAERLAKLGEKYCQAKVVVRKLQDFDVHTLVNATVETESQGHFQSTVGPQVSESLRQEKVVAISRLHKKGKKRGPRLRKELVLFSKAIPATNIADEENSYQPFILPSDYIAPAVKPNQSDLKGDKFIQSCQHQKDIISDIAISSINNVKDELHHDQTPRKLLVDAEIAGAGDSVQTNLENEDPYIDGNFSMEEENQGRYNDTLSTESSLLPLTQCPNDSDGKEYEKAYNNISEDVDISNHEQKSETNVRLLSEIEMEMGHQIPLTEPLKGKDMSLTDENNLICWTLKVEEKKKDTGESLEKETQCASWQVNGNMGKEVKTTEIEKPSCENHESEMEASSLKDVEMSHTDDTHKRIVEEIQTVSQANEKQVENDIGELKEQSKLPTPVVSFLPHSEDPLLQDSSAQKSNKRHHLELDVADNLKGTGDGKLVDISSFETISPDQVSVVEHLPHKKLRIDGDTILQQEGEREVATISQSASTGYTTMDKKMGFYHKKYNRTKLKLPIGIKYLKNQSVDGGKCTTKPVSSLANLNANNEHSVSEMTPRNEITIPGKPHSPEESVSPVLDPIVAIEKLRFKLFAEAGVDLSKPSSSLYSNNFQRKLKKKTENEFQQENKTNFATVSRALKFEKEKLGISKNVHEKGYTDAVKTEGEVQSFGNSTKAVPIDFKVIHHQRKYNIGDTRKTVQIEKRKLSEKNIMQSKRAKHAQKLTLRSVSKTTRVGYSKDGFVQKTIARKQKPAEVEGQINSSYSDKTAEELLADSVETKKGISRSEIKRKIFAQVKKVKEKLVPEKYSKANASINMKDMLLPTGTCQFEEGLSKSNCDQHESESNDSSMKFNNHSKIIELEEVENKEQPEELKEPNCIKTEESDSMVQAENTILVNINTDNVDTGAQACVEKEQCKGDLDNTDKKSSDKGENIPDQRKHSKPKQRPAKCVVCSHVFKTKELLKKHHPCRIKQTRTWSQKALRSRPNRVRKEPLPVLENKSKTSKKPRLLEGSMAHKKSKFKVVKGKTRRKVLQTIRELMEKRKQSRLPQIHILCEQLPENEQFLFQLGLLRKEKTVIDDKTHLSLPISTVIVKTDEVAVENLKTSEICFHDTKHDEGYIICEDEKSFPPILEKISSEFSEELSPSLTWTTTVGIPECLDPPILEPVLVPETFSTNQDSIVVSNLSNMTSDSPSAKQLTERHFTDFIEEMPETVKVKLDILKKKGTSECKLSAASFSKMKSMIKAVKSPNHSMSKSIRRHFTDAISDTETSPSMSNTACPSNADEDEENIYLREIPSGEITFAHIRNMLTHERERKFSKHSLMKLNKDLAVLLTSVKSKSRYAENVSSGDEHSNEPERTSTATTARNLAVSFASVDEHSSLEKIHSSFQTPFKETGLSLEEGFSEMNDLRDPANLEEKGKLKVTDQVIQSRSCIRDNIMGMLSSLEDKGNLADNMKNVLQLLAANLGIQFSEITQSENSNKEQEGTQQDKKQVVTAEGYRSEYDEYSDLENVGQATVDGLEPSLGSQKSVSVESESGNQPKNVLDQIVPENSFVSYEKFNRAGDNEIDRGLLSNDNEDSRKEQVFDLLKNMVNRVEDEEITSIKFVDEVSKSALGSFELLAGTHNNLHPSHQALSDVDGILASGAQIQNDSEGSKEEIGVFRYMHEQLDDSKLVFEGRNDDDVVSFTTVNLSENDNSGDQVKERLLVNERTENSKEDRCLPDKELELVPSTFVSSRFYSEESEMRREYHPVTSKTQDKVCILETEYRDKDVLVHENPQLDKEYSGFQVTDNSEYLLEKSGSQSKKPVCHDKVKERWCPYTGYAIESDDTNDDLDAEEENKCQSSLSKKEHTDVHCNEASKKLKDENNFFVIPDISGIHGNTVSNDAVRDDQNASFLEKNYIHATSNTNYVEYKSAKTSDGDYKKEDYNTKPCTVTAVGTHESVAGHEFIYQIVEDRNLLHIPLGIRLDEVEKEDLTMVKGIVSVDEQLNVSVTGSSHDILENHNEPDSKSASSLEANSIQTVSASEICTPDSPVHISKIQLELGERSSPVALRNVISEEQSISRLDQEMEYDNIAIKADNIEWGLKLSSAEPHQLEKVLDEHVAKDSLIIDDSQSVIGIVQSQSPIIETSSKLKTSIATVSDVIATEVASYCSKETLSNNEKQNANIDKEYVEDSAKAETVLNEVTCFEKKREFNEIVSEGSDITESDVKRGKEVPAWSKDLGEIETKSVDSFTFDRSVTNRDDPEAESFHAKCERPEECKNNEQREDSSDACGAVKEVVTLSGNNKDLLISLCDQQSFQVSLSSEKVLPSFVNIDSENEVSEKNQPKLAYESHSLSVTNQDETGGERDTAQQKLYTRGIDSVASTSHCENDEIVTLSEESKKLCCLYSGDISVQSPVLNEPEQYDDKLIENEAGTEKHKSYTSLCQDAVVGEYFLGQSSEAPNDDFNHAAPNNDFNHAAPNDDFNHAAPNNDFNHAAPNDDFNRAAPNDDFNHAAPNNDFNRAALNDDFNRAAPNNDFNHAAPNNDFNHAAPNDDFNHAVPNIDSHEENLHVDLILHQGMEQVDKDTDIAADSCFVSYKDDVPDSCHKPVMCDSEEVNDSSDIVSDINCIAEECHYPARTLKSNSAETESGGEGTNEHKYQNDTTLSDSLKKEKELGLTDSFKIPKQEVMKEIDSIDPEVGNTIYKLNTSNSVVDETVVKMENSPVEEPKDIFNNAVNTDPVKEIHSTSLKHCQTGLITKCDLLLKKDCDVQSNEQFHKKPIVPKLLFSSDLPHPVSFSSLEIDVGHATQDPQVTLDNIASSDDEIKKSSIPTLIGSESLVFPEHDCCGTYNSDHFDGSCVLQNVQQQTTDAAEEVNSCVSSEADVNSKHECSDSEEIPKLA</sequence>
<feature type="region of interest" description="Disordered" evidence="1">
    <location>
        <begin position="1799"/>
        <end position="1821"/>
    </location>
</feature>
<feature type="compositionally biased region" description="Polar residues" evidence="1">
    <location>
        <begin position="1981"/>
        <end position="1998"/>
    </location>
</feature>
<feature type="region of interest" description="Disordered" evidence="1">
    <location>
        <begin position="392"/>
        <end position="421"/>
    </location>
</feature>
<feature type="compositionally biased region" description="Basic and acidic residues" evidence="1">
    <location>
        <begin position="1374"/>
        <end position="1395"/>
    </location>
</feature>
<accession>A0ABD3U0S3</accession>
<reference evidence="2 3" key="1">
    <citation type="submission" date="2024-11" db="EMBL/GenBank/DDBJ databases">
        <title>Chromosome-level genome assembly of the freshwater bivalve Anodonta woodiana.</title>
        <authorList>
            <person name="Chen X."/>
        </authorList>
    </citation>
    <scope>NUCLEOTIDE SEQUENCE [LARGE SCALE GENOMIC DNA]</scope>
    <source>
        <strain evidence="2">MN2024</strain>
        <tissue evidence="2">Gills</tissue>
    </source>
</reference>
<feature type="region of interest" description="Disordered" evidence="1">
    <location>
        <begin position="3080"/>
        <end position="3102"/>
    </location>
</feature>
<feature type="region of interest" description="Disordered" evidence="1">
    <location>
        <begin position="1374"/>
        <end position="1405"/>
    </location>
</feature>
<feature type="region of interest" description="Disordered" evidence="1">
    <location>
        <begin position="2694"/>
        <end position="2726"/>
    </location>
</feature>
<feature type="region of interest" description="Disordered" evidence="1">
    <location>
        <begin position="2454"/>
        <end position="2473"/>
    </location>
</feature>
<comment type="caution">
    <text evidence="2">The sequence shown here is derived from an EMBL/GenBank/DDBJ whole genome shotgun (WGS) entry which is preliminary data.</text>
</comment>
<feature type="region of interest" description="Disordered" evidence="1">
    <location>
        <begin position="2899"/>
        <end position="2954"/>
    </location>
</feature>
<feature type="region of interest" description="Disordered" evidence="1">
    <location>
        <begin position="1975"/>
        <end position="1999"/>
    </location>
</feature>
<feature type="compositionally biased region" description="Basic and acidic residues" evidence="1">
    <location>
        <begin position="339"/>
        <end position="353"/>
    </location>
</feature>
<feature type="region of interest" description="Disordered" evidence="1">
    <location>
        <begin position="860"/>
        <end position="880"/>
    </location>
</feature>
<protein>
    <recommendedName>
        <fullName evidence="4">C2H2-type domain-containing protein</fullName>
    </recommendedName>
</protein>
<feature type="compositionally biased region" description="Acidic residues" evidence="1">
    <location>
        <begin position="2284"/>
        <end position="2294"/>
    </location>
</feature>
<evidence type="ECO:0000313" key="2">
    <source>
        <dbReference type="EMBL" id="KAL3842243.1"/>
    </source>
</evidence>
<evidence type="ECO:0000256" key="1">
    <source>
        <dbReference type="SAM" id="MobiDB-lite"/>
    </source>
</evidence>
<gene>
    <name evidence="2" type="ORF">ACJMK2_020279</name>
</gene>
<feature type="compositionally biased region" description="Polar residues" evidence="1">
    <location>
        <begin position="358"/>
        <end position="370"/>
    </location>
</feature>
<feature type="region of interest" description="Disordered" evidence="1">
    <location>
        <begin position="797"/>
        <end position="816"/>
    </location>
</feature>
<dbReference type="EMBL" id="JBJQND010000017">
    <property type="protein sequence ID" value="KAL3842243.1"/>
    <property type="molecule type" value="Genomic_DNA"/>
</dbReference>
<feature type="region of interest" description="Disordered" evidence="1">
    <location>
        <begin position="2284"/>
        <end position="2305"/>
    </location>
</feature>
<evidence type="ECO:0000313" key="3">
    <source>
        <dbReference type="Proteomes" id="UP001634394"/>
    </source>
</evidence>
<proteinExistence type="predicted"/>
<dbReference type="Proteomes" id="UP001634394">
    <property type="component" value="Unassembled WGS sequence"/>
</dbReference>
<name>A0ABD3U0S3_SINWO</name>
<feature type="compositionally biased region" description="Basic and acidic residues" evidence="1">
    <location>
        <begin position="2696"/>
        <end position="2726"/>
    </location>
</feature>
<feature type="region of interest" description="Disordered" evidence="1">
    <location>
        <begin position="335"/>
        <end position="370"/>
    </location>
</feature>
<evidence type="ECO:0008006" key="4">
    <source>
        <dbReference type="Google" id="ProtNLM"/>
    </source>
</evidence>